<dbReference type="InterPro" id="IPR013320">
    <property type="entry name" value="ConA-like_dom_sf"/>
</dbReference>
<dbReference type="KEGG" id="asx:CDL62_17740"/>
<dbReference type="RefSeq" id="WP_079557841.1">
    <property type="nucleotide sequence ID" value="NZ_CP021904.1"/>
</dbReference>
<dbReference type="AlphaFoldDB" id="A0A1T5H762"/>
<dbReference type="EMBL" id="FUYV01000012">
    <property type="protein sequence ID" value="SKC16506.1"/>
    <property type="molecule type" value="Genomic_DNA"/>
</dbReference>
<name>A0A1T5H762_9BACT</name>
<dbReference type="Pfam" id="PF15892">
    <property type="entry name" value="BNR_4"/>
    <property type="match status" value="1"/>
</dbReference>
<dbReference type="GO" id="GO:0004553">
    <property type="term" value="F:hydrolase activity, hydrolyzing O-glycosyl compounds"/>
    <property type="evidence" value="ECO:0007669"/>
    <property type="project" value="UniProtKB-ARBA"/>
</dbReference>
<dbReference type="GO" id="GO:0005975">
    <property type="term" value="P:carbohydrate metabolic process"/>
    <property type="evidence" value="ECO:0007669"/>
    <property type="project" value="UniProtKB-ARBA"/>
</dbReference>
<evidence type="ECO:0000313" key="2">
    <source>
        <dbReference type="Proteomes" id="UP000191055"/>
    </source>
</evidence>
<dbReference type="OrthoDB" id="6381507at2"/>
<dbReference type="SUPFAM" id="SSF49899">
    <property type="entry name" value="Concanavalin A-like lectins/glucanases"/>
    <property type="match status" value="1"/>
</dbReference>
<sequence length="639" mass="71827">MRFIAIVILAICNCWSILSSQETYSGHVVSDKGAWCWFADPRALHFDNGLIQNTYIGYIDVHGNIKATQHSFTSGETNEVLVRSYFQPDDHNNPTFLVLPDNRIMIFYSRHTDERAFYYRISSEPGDITSMGDEKRLATDHNTTYPSPYIMADDPDHIYLAWRGINWHPTIAKLSLPDKNDDVDFVWGPQQIIQSTAARPYAKYYSNGKDKIFMGYTTGHPDNENPNYVYFHYIDISTMKLVDVMGNVVSSIVDGPHHVSATNHYTSSNPNAVVDNSPFRNWIWEVTQDSEGNPVLAIVRISNDKRTHSYYHAQWDGSGWVKTFLANGGGAFHQTPGLEMCYSGGMALDGGNPNIIYCSVPLDGVYGQVYEIVKYTVNSDGNVTSEQITTNSKKNNIRPFYIPFSENTGLNLVWMHGDYYDWIVSSVRPQGYPTAIHGHFEFGVGDVDVERDLVVFEDFENNIAGNATVENGKLVVTKSSFGIISTNDNLSAFSVTVTPNISHESYEGTILTIGDLSYSLDGSTMMPYLSYQSNTTYSSTNVLGTSDSWRNANRGTGGHWYEITKFDFFTLTLTYNGRQLRVYINGLLDQSLDIIGLELDDVSIGGFYGVVENCYIHSRALNQLEVKEIADKLNEILSY</sequence>
<organism evidence="1 2">
    <name type="scientific">Alkalitalea saponilacus</name>
    <dbReference type="NCBI Taxonomy" id="889453"/>
    <lineage>
        <taxon>Bacteria</taxon>
        <taxon>Pseudomonadati</taxon>
        <taxon>Bacteroidota</taxon>
        <taxon>Bacteroidia</taxon>
        <taxon>Marinilabiliales</taxon>
        <taxon>Marinilabiliaceae</taxon>
        <taxon>Alkalitalea</taxon>
    </lineage>
</organism>
<reference evidence="1 2" key="1">
    <citation type="submission" date="2017-02" db="EMBL/GenBank/DDBJ databases">
        <authorList>
            <person name="Peterson S.W."/>
        </authorList>
    </citation>
    <scope>NUCLEOTIDE SEQUENCE [LARGE SCALE GENOMIC DNA]</scope>
    <source>
        <strain evidence="1 2">DSM 24412</strain>
    </source>
</reference>
<protein>
    <submittedName>
        <fullName evidence="1">BNR repeat-containing family member</fullName>
    </submittedName>
</protein>
<dbReference type="STRING" id="889453.SAMN03080601_02111"/>
<accession>A0A1T5H762</accession>
<evidence type="ECO:0000313" key="1">
    <source>
        <dbReference type="EMBL" id="SKC16506.1"/>
    </source>
</evidence>
<dbReference type="Proteomes" id="UP000191055">
    <property type="component" value="Unassembled WGS sequence"/>
</dbReference>
<proteinExistence type="predicted"/>
<keyword evidence="2" id="KW-1185">Reference proteome</keyword>
<gene>
    <name evidence="1" type="ORF">SAMN03080601_02111</name>
</gene>